<dbReference type="PROSITE" id="PS51257">
    <property type="entry name" value="PROKAR_LIPOPROTEIN"/>
    <property type="match status" value="1"/>
</dbReference>
<keyword evidence="1" id="KW-0812">Transmembrane</keyword>
<comment type="caution">
    <text evidence="2">The sequence shown here is derived from an EMBL/GenBank/DDBJ whole genome shotgun (WGS) entry which is preliminary data.</text>
</comment>
<keyword evidence="1" id="KW-0472">Membrane</keyword>
<dbReference type="AlphaFoldDB" id="E6PCJ7"/>
<evidence type="ECO:0000313" key="2">
    <source>
        <dbReference type="EMBL" id="CBH74181.1"/>
    </source>
</evidence>
<sequence length="666" mass="73072">MQLIQKNTRFAAAILALALLACCLVAALRVRTEIHARRVEIAMDYSDFAQLARSFDYRADAFLIALRRAGLTSLAVSEQLGSNLGNDGSTTVMTGAQILNGARLAPIGDPLLARLARENKIDSRAVYLTIGRKSTYQRLRVQLPLHFMPKSIRILRARRPWLIELHTQIDYFNGIGLGIPTSEILLAKRLGLLLIPRLQNDERFKAPQMNAELNGILSLDPKVSTVIFFGLKNQVFGYPDHEKDAAELFRSHRFNFGTIEVYDPGQLQKGNNALAELIPGRTVRVQTVQKLELDRLSVPALIDRFMLGVRERNVRVIYLHPYPHRDKKLSIEATNVEIVHRLAKAIAADGMRLGTATPIPLYAGTNRLLVGIVALAVPSIFVLLLGAFGLYRPSYAAIAYIATILLYAGGIATHRADLVRSLLALCGGLLFVVAAMLIYAPACADEPRANFFAQWWRSLRWSLLVIGTVLLGALVVVGLLSTPLAMEEIEPFRGVKLMLALPPLIALLLYVFDARFKAKVGRAVDVLLAPVRAYHLIVIAVLVGMGAVLLLRSGNTSDIGASHFELVVRQDLSTWLSVRPRFKQFLIGIPAAMLLPALALSHRRAIGWLCALGVGVGLGDAVDTFSHLHTPLLIAIFRIGNDFLVGAIVGAIGIALYRLVARRLPA</sequence>
<dbReference type="Pfam" id="PF18949">
    <property type="entry name" value="DUF5693"/>
    <property type="match status" value="1"/>
</dbReference>
<dbReference type="InterPro" id="IPR043748">
    <property type="entry name" value="DUF5693"/>
</dbReference>
<gene>
    <name evidence="2" type="ORF">CARN1_2068</name>
</gene>
<name>E6PCJ7_9ZZZZ</name>
<protein>
    <submittedName>
        <fullName evidence="2">Uncharacterized protein</fullName>
    </submittedName>
</protein>
<reference evidence="2" key="1">
    <citation type="submission" date="2009-10" db="EMBL/GenBank/DDBJ databases">
        <title>Diversity of trophic interactions inside an arsenic-rich microbial ecosystem.</title>
        <authorList>
            <person name="Bertin P.N."/>
            <person name="Heinrich-Salmeron A."/>
            <person name="Pelletier E."/>
            <person name="Goulhen-Chollet F."/>
            <person name="Arsene-Ploetze F."/>
            <person name="Gallien S."/>
            <person name="Calteau A."/>
            <person name="Vallenet D."/>
            <person name="Casiot C."/>
            <person name="Chane-Woon-Ming B."/>
            <person name="Giloteaux L."/>
            <person name="Barakat M."/>
            <person name="Bonnefoy V."/>
            <person name="Bruneel O."/>
            <person name="Chandler M."/>
            <person name="Cleiss J."/>
            <person name="Duran R."/>
            <person name="Elbaz-Poulichet F."/>
            <person name="Fonknechten N."/>
            <person name="Lauga B."/>
            <person name="Mornico D."/>
            <person name="Ortet P."/>
            <person name="Schaeffer C."/>
            <person name="Siguier P."/>
            <person name="Alexander Thil Smith A."/>
            <person name="Van Dorsselaer A."/>
            <person name="Weissenbach J."/>
            <person name="Medigue C."/>
            <person name="Le Paslier D."/>
        </authorList>
    </citation>
    <scope>NUCLEOTIDE SEQUENCE</scope>
</reference>
<keyword evidence="1" id="KW-1133">Transmembrane helix</keyword>
<dbReference type="EMBL" id="CABL01000001">
    <property type="protein sequence ID" value="CBH74181.1"/>
    <property type="molecule type" value="Genomic_DNA"/>
</dbReference>
<feature type="transmembrane region" description="Helical" evidence="1">
    <location>
        <begin position="606"/>
        <end position="626"/>
    </location>
</feature>
<feature type="transmembrane region" description="Helical" evidence="1">
    <location>
        <begin position="533"/>
        <end position="551"/>
    </location>
</feature>
<evidence type="ECO:0000256" key="1">
    <source>
        <dbReference type="SAM" id="Phobius"/>
    </source>
</evidence>
<accession>E6PCJ7</accession>
<proteinExistence type="predicted"/>
<feature type="transmembrane region" description="Helical" evidence="1">
    <location>
        <begin position="632"/>
        <end position="657"/>
    </location>
</feature>
<feature type="transmembrane region" description="Helical" evidence="1">
    <location>
        <begin position="494"/>
        <end position="512"/>
    </location>
</feature>
<feature type="transmembrane region" description="Helical" evidence="1">
    <location>
        <begin position="461"/>
        <end position="482"/>
    </location>
</feature>
<organism evidence="2">
    <name type="scientific">mine drainage metagenome</name>
    <dbReference type="NCBI Taxonomy" id="410659"/>
    <lineage>
        <taxon>unclassified sequences</taxon>
        <taxon>metagenomes</taxon>
        <taxon>ecological metagenomes</taxon>
    </lineage>
</organism>
<feature type="transmembrane region" description="Helical" evidence="1">
    <location>
        <begin position="368"/>
        <end position="388"/>
    </location>
</feature>
<feature type="transmembrane region" description="Helical" evidence="1">
    <location>
        <begin position="395"/>
        <end position="412"/>
    </location>
</feature>
<feature type="transmembrane region" description="Helical" evidence="1">
    <location>
        <begin position="418"/>
        <end position="440"/>
    </location>
</feature>